<name>A0A5B7CSF6_PORTR</name>
<dbReference type="EMBL" id="VSRR010000194">
    <property type="protein sequence ID" value="MPC12048.1"/>
    <property type="molecule type" value="Genomic_DNA"/>
</dbReference>
<feature type="compositionally biased region" description="Basic and acidic residues" evidence="1">
    <location>
        <begin position="23"/>
        <end position="40"/>
    </location>
</feature>
<comment type="caution">
    <text evidence="2">The sequence shown here is derived from an EMBL/GenBank/DDBJ whole genome shotgun (WGS) entry which is preliminary data.</text>
</comment>
<feature type="compositionally biased region" description="Basic residues" evidence="1">
    <location>
        <begin position="1"/>
        <end position="11"/>
    </location>
</feature>
<evidence type="ECO:0000313" key="2">
    <source>
        <dbReference type="EMBL" id="MPC12048.1"/>
    </source>
</evidence>
<feature type="compositionally biased region" description="Polar residues" evidence="1">
    <location>
        <begin position="12"/>
        <end position="22"/>
    </location>
</feature>
<keyword evidence="3" id="KW-1185">Reference proteome</keyword>
<organism evidence="2 3">
    <name type="scientific">Portunus trituberculatus</name>
    <name type="common">Swimming crab</name>
    <name type="synonym">Neptunus trituberculatus</name>
    <dbReference type="NCBI Taxonomy" id="210409"/>
    <lineage>
        <taxon>Eukaryota</taxon>
        <taxon>Metazoa</taxon>
        <taxon>Ecdysozoa</taxon>
        <taxon>Arthropoda</taxon>
        <taxon>Crustacea</taxon>
        <taxon>Multicrustacea</taxon>
        <taxon>Malacostraca</taxon>
        <taxon>Eumalacostraca</taxon>
        <taxon>Eucarida</taxon>
        <taxon>Decapoda</taxon>
        <taxon>Pleocyemata</taxon>
        <taxon>Brachyura</taxon>
        <taxon>Eubrachyura</taxon>
        <taxon>Portunoidea</taxon>
        <taxon>Portunidae</taxon>
        <taxon>Portuninae</taxon>
        <taxon>Portunus</taxon>
    </lineage>
</organism>
<accession>A0A5B7CSF6</accession>
<feature type="region of interest" description="Disordered" evidence="1">
    <location>
        <begin position="1"/>
        <end position="88"/>
    </location>
</feature>
<feature type="compositionally biased region" description="Polar residues" evidence="1">
    <location>
        <begin position="77"/>
        <end position="88"/>
    </location>
</feature>
<proteinExistence type="predicted"/>
<reference evidence="2 3" key="1">
    <citation type="submission" date="2019-05" db="EMBL/GenBank/DDBJ databases">
        <title>Another draft genome of Portunus trituberculatus and its Hox gene families provides insights of decapod evolution.</title>
        <authorList>
            <person name="Jeong J.-H."/>
            <person name="Song I."/>
            <person name="Kim S."/>
            <person name="Choi T."/>
            <person name="Kim D."/>
            <person name="Ryu S."/>
            <person name="Kim W."/>
        </authorList>
    </citation>
    <scope>NUCLEOTIDE SEQUENCE [LARGE SCALE GENOMIC DNA]</scope>
    <source>
        <tissue evidence="2">Muscle</tissue>
    </source>
</reference>
<protein>
    <submittedName>
        <fullName evidence="2">Uncharacterized protein</fullName>
    </submittedName>
</protein>
<gene>
    <name evidence="2" type="ORF">E2C01_004725</name>
</gene>
<evidence type="ECO:0000256" key="1">
    <source>
        <dbReference type="SAM" id="MobiDB-lite"/>
    </source>
</evidence>
<evidence type="ECO:0000313" key="3">
    <source>
        <dbReference type="Proteomes" id="UP000324222"/>
    </source>
</evidence>
<dbReference type="Proteomes" id="UP000324222">
    <property type="component" value="Unassembled WGS sequence"/>
</dbReference>
<sequence>MDTNRERKHKQTYIQSNRQTNHQTDRQRTPAQPHKQDARGGRHPYPIGRGEQTYTPRAQPMSGASPGAAAVIPHRQPPTTNTQAANPLSLSLSLHRREVCGVC</sequence>
<dbReference type="AlphaFoldDB" id="A0A5B7CSF6"/>